<dbReference type="Gene3D" id="2.20.100.10">
    <property type="entry name" value="Thrombospondin type-1 (TSP1) repeat"/>
    <property type="match status" value="1"/>
</dbReference>
<proteinExistence type="predicted"/>
<feature type="domain" description="EGF-like" evidence="4">
    <location>
        <begin position="101"/>
        <end position="150"/>
    </location>
</feature>
<dbReference type="SMART" id="SM00179">
    <property type="entry name" value="EGF_CA"/>
    <property type="match status" value="2"/>
</dbReference>
<dbReference type="PRINTS" id="PR01705">
    <property type="entry name" value="TSP1REPEAT"/>
</dbReference>
<keyword evidence="3" id="KW-0472">Membrane</keyword>
<dbReference type="OrthoDB" id="10050940at2759"/>
<name>A0A0R3UJ90_MESCO</name>
<keyword evidence="3" id="KW-0812">Transmembrane</keyword>
<evidence type="ECO:0000256" key="2">
    <source>
        <dbReference type="PROSITE-ProRule" id="PRU00076"/>
    </source>
</evidence>
<feature type="disulfide bond" evidence="2">
    <location>
        <begin position="140"/>
        <end position="149"/>
    </location>
</feature>
<dbReference type="Pfam" id="PF00090">
    <property type="entry name" value="TSP_1"/>
    <property type="match status" value="1"/>
</dbReference>
<dbReference type="PROSITE" id="PS01186">
    <property type="entry name" value="EGF_2"/>
    <property type="match status" value="1"/>
</dbReference>
<dbReference type="Proteomes" id="UP000267029">
    <property type="component" value="Unassembled WGS sequence"/>
</dbReference>
<dbReference type="SMART" id="SM00181">
    <property type="entry name" value="EGF"/>
    <property type="match status" value="4"/>
</dbReference>
<dbReference type="Gene3D" id="2.10.25.10">
    <property type="entry name" value="Laminin"/>
    <property type="match status" value="2"/>
</dbReference>
<dbReference type="SMART" id="SM00209">
    <property type="entry name" value="TSP1"/>
    <property type="match status" value="1"/>
</dbReference>
<dbReference type="InterPro" id="IPR000884">
    <property type="entry name" value="TSP1_rpt"/>
</dbReference>
<dbReference type="CDD" id="cd00054">
    <property type="entry name" value="EGF_CA"/>
    <property type="match status" value="1"/>
</dbReference>
<dbReference type="GO" id="GO:0005112">
    <property type="term" value="F:Notch binding"/>
    <property type="evidence" value="ECO:0007669"/>
    <property type="project" value="TreeGrafter"/>
</dbReference>
<feature type="transmembrane region" description="Helical" evidence="3">
    <location>
        <begin position="395"/>
        <end position="419"/>
    </location>
</feature>
<organism evidence="5 6">
    <name type="scientific">Mesocestoides corti</name>
    <name type="common">Flatworm</name>
    <dbReference type="NCBI Taxonomy" id="53468"/>
    <lineage>
        <taxon>Eukaryota</taxon>
        <taxon>Metazoa</taxon>
        <taxon>Spiralia</taxon>
        <taxon>Lophotrochozoa</taxon>
        <taxon>Platyhelminthes</taxon>
        <taxon>Cestoda</taxon>
        <taxon>Eucestoda</taxon>
        <taxon>Cyclophyllidea</taxon>
        <taxon>Mesocestoididae</taxon>
        <taxon>Mesocestoides</taxon>
    </lineage>
</organism>
<evidence type="ECO:0000313" key="6">
    <source>
        <dbReference type="Proteomes" id="UP000267029"/>
    </source>
</evidence>
<keyword evidence="2" id="KW-0245">EGF-like domain</keyword>
<evidence type="ECO:0000259" key="4">
    <source>
        <dbReference type="PROSITE" id="PS50026"/>
    </source>
</evidence>
<dbReference type="InterPro" id="IPR001881">
    <property type="entry name" value="EGF-like_Ca-bd_dom"/>
</dbReference>
<sequence>MGDDYMLLDFTEDDYRQPTSVRDLVSNKTDRTCPNACWRPNICANDSNSVHLCRPIHDPSASEGLHSARKNRFGEIYSAGYECICRAGFRFSQRRKKCVQLKVTCNDKRYGKTPCRNNGICLPLSVKERIIPTITFQCTCPPAWQGYVCQAPRNPCQYNRGLCGAFPCQRDPMNEVLGYTCVCSRGYEHASQADPKCVNINECQDDNTNPCHNGGKCHDLTPPPMMQPKPGEELRFRCECKFGFKGTLCEEPPPPPAWSEWGDWSACSVSCGMGIRTRTRVCPRPGECPGKPEQTGVCGGRVLSCEKAKNTTSDTGKTGVACVSEEELLREASVLWTEEDDLTLEDAFTWSEQQYEVKRSAANFYRNQSLTSQIGDLTRWIPIFGLSQRMTMRRVAAITGSLAVASLSLFILLLVINHYQISARTQRRL</sequence>
<dbReference type="InterPro" id="IPR000742">
    <property type="entry name" value="EGF"/>
</dbReference>
<feature type="domain" description="EGF-like" evidence="4">
    <location>
        <begin position="199"/>
        <end position="250"/>
    </location>
</feature>
<keyword evidence="1 2" id="KW-1015">Disulfide bond</keyword>
<dbReference type="PANTHER" id="PTHR24044:SF420">
    <property type="entry name" value="DELTA AND NOTCH-LIKE EPIDERMAL GROWTH FACTOR-RELATED RECEPTOR ISOFORM X1"/>
    <property type="match status" value="1"/>
</dbReference>
<dbReference type="PROSITE" id="PS50026">
    <property type="entry name" value="EGF_3"/>
    <property type="match status" value="2"/>
</dbReference>
<dbReference type="PANTHER" id="PTHR24044">
    <property type="entry name" value="NOTCH LIGAND FAMILY MEMBER"/>
    <property type="match status" value="1"/>
</dbReference>
<gene>
    <name evidence="5" type="ORF">MCOS_LOCUS7557</name>
</gene>
<keyword evidence="6" id="KW-1185">Reference proteome</keyword>
<dbReference type="EMBL" id="UXSR01005379">
    <property type="protein sequence ID" value="VDD81554.1"/>
    <property type="molecule type" value="Genomic_DNA"/>
</dbReference>
<accession>A0A0R3UJ90</accession>
<dbReference type="AlphaFoldDB" id="A0A0R3UJ90"/>
<feature type="disulfide bond" evidence="2">
    <location>
        <begin position="240"/>
        <end position="249"/>
    </location>
</feature>
<protein>
    <recommendedName>
        <fullName evidence="4">EGF-like domain-containing protein</fullName>
    </recommendedName>
</protein>
<evidence type="ECO:0000256" key="1">
    <source>
        <dbReference type="ARBA" id="ARBA00023157"/>
    </source>
</evidence>
<dbReference type="PROSITE" id="PS50092">
    <property type="entry name" value="TSP1"/>
    <property type="match status" value="1"/>
</dbReference>
<keyword evidence="3" id="KW-1133">Transmembrane helix</keyword>
<dbReference type="STRING" id="53468.A0A0R3UJ90"/>
<dbReference type="SUPFAM" id="SSF82895">
    <property type="entry name" value="TSP-1 type 1 repeat"/>
    <property type="match status" value="1"/>
</dbReference>
<comment type="caution">
    <text evidence="2">Lacks conserved residue(s) required for the propagation of feature annotation.</text>
</comment>
<dbReference type="InterPro" id="IPR036383">
    <property type="entry name" value="TSP1_rpt_sf"/>
</dbReference>
<reference evidence="5 6" key="1">
    <citation type="submission" date="2018-10" db="EMBL/GenBank/DDBJ databases">
        <authorList>
            <consortium name="Pathogen Informatics"/>
        </authorList>
    </citation>
    <scope>NUCLEOTIDE SEQUENCE [LARGE SCALE GENOMIC DNA]</scope>
</reference>
<evidence type="ECO:0000313" key="5">
    <source>
        <dbReference type="EMBL" id="VDD81554.1"/>
    </source>
</evidence>
<dbReference type="InterPro" id="IPR050906">
    <property type="entry name" value="Notch_signaling"/>
</dbReference>
<evidence type="ECO:0000256" key="3">
    <source>
        <dbReference type="SAM" id="Phobius"/>
    </source>
</evidence>
<dbReference type="PROSITE" id="PS00022">
    <property type="entry name" value="EGF_1"/>
    <property type="match status" value="2"/>
</dbReference>
<dbReference type="GO" id="GO:0005509">
    <property type="term" value="F:calcium ion binding"/>
    <property type="evidence" value="ECO:0007669"/>
    <property type="project" value="InterPro"/>
</dbReference>
<dbReference type="SUPFAM" id="SSF57196">
    <property type="entry name" value="EGF/Laminin"/>
    <property type="match status" value="2"/>
</dbReference>